<dbReference type="RefSeq" id="WP_265045925.1">
    <property type="nucleotide sequence ID" value="NZ_CP100390.1"/>
</dbReference>
<evidence type="ECO:0000313" key="2">
    <source>
        <dbReference type="Proteomes" id="UP001163739"/>
    </source>
</evidence>
<dbReference type="EMBL" id="CP100390">
    <property type="protein sequence ID" value="UZE94432.1"/>
    <property type="molecule type" value="Genomic_DNA"/>
</dbReference>
<proteinExistence type="predicted"/>
<sequence length="193" mass="21895">MATKYKIGFTRPALIRETVIVAQLYNESKNWAQVKAEISRDNMLQTRTARSSEVMLGEIQKRLSLLTDAQIELIAADFPQDVRQLVWIAICKQYPFIGDFIVEVVVPALTGGRHEIGQDDYGYFFNSKADHHHELEEVSDKTRSNARLAVFQMMRQCELLSESNQMMPQMVSSALQNSSPESDLAFIPGAIRL</sequence>
<organism evidence="1 2">
    <name type="scientific">Alkalimarinus alittae</name>
    <dbReference type="NCBI Taxonomy" id="2961619"/>
    <lineage>
        <taxon>Bacteria</taxon>
        <taxon>Pseudomonadati</taxon>
        <taxon>Pseudomonadota</taxon>
        <taxon>Gammaproteobacteria</taxon>
        <taxon>Alteromonadales</taxon>
        <taxon>Alteromonadaceae</taxon>
        <taxon>Alkalimarinus</taxon>
    </lineage>
</organism>
<name>A0ABY6MXB3_9ALTE</name>
<evidence type="ECO:0000313" key="1">
    <source>
        <dbReference type="EMBL" id="UZE94432.1"/>
    </source>
</evidence>
<dbReference type="InterPro" id="IPR014948">
    <property type="entry name" value="BrxA"/>
</dbReference>
<dbReference type="Pfam" id="PF08849">
    <property type="entry name" value="BrxA"/>
    <property type="match status" value="1"/>
</dbReference>
<accession>A0ABY6MXB3</accession>
<gene>
    <name evidence="1" type="ORF">NKI27_10035</name>
</gene>
<keyword evidence="2" id="KW-1185">Reference proteome</keyword>
<dbReference type="InterPro" id="IPR023137">
    <property type="entry name" value="BrxA_sf"/>
</dbReference>
<dbReference type="Gene3D" id="1.10.3540.10">
    <property type="entry name" value="uncharacterized protein from magnetospirillum magneticum domain"/>
    <property type="match status" value="1"/>
</dbReference>
<dbReference type="Proteomes" id="UP001163739">
    <property type="component" value="Chromosome"/>
</dbReference>
<reference evidence="1" key="1">
    <citation type="submission" date="2022-06" db="EMBL/GenBank/DDBJ databases">
        <title>Alkalimarinus sp. nov., isolated from gut of a Alitta virens.</title>
        <authorList>
            <person name="Yang A.I."/>
            <person name="Shin N.-R."/>
        </authorList>
    </citation>
    <scope>NUCLEOTIDE SEQUENCE</scope>
    <source>
        <strain evidence="1">A2M4</strain>
    </source>
</reference>
<protein>
    <submittedName>
        <fullName evidence="1">DUF1819 family protein</fullName>
    </submittedName>
</protein>